<name>A0A5R9AN34_9MICC</name>
<dbReference type="InterPro" id="IPR024079">
    <property type="entry name" value="MetalloPept_cat_dom_sf"/>
</dbReference>
<dbReference type="InterPro" id="IPR024077">
    <property type="entry name" value="Neurolysin/TOP_dom2"/>
</dbReference>
<keyword evidence="3 7" id="KW-0479">Metal-binding</keyword>
<accession>A0A5R9AN34</accession>
<keyword evidence="4 7" id="KW-0378">Hydrolase</keyword>
<dbReference type="PANTHER" id="PTHR43660:SF1">
    <property type="entry name" value="DIPEPTIDYL CARBOXYPEPTIDASE"/>
    <property type="match status" value="1"/>
</dbReference>
<dbReference type="SUPFAM" id="SSF55486">
    <property type="entry name" value="Metalloproteases ('zincins'), catalytic domain"/>
    <property type="match status" value="1"/>
</dbReference>
<comment type="cofactor">
    <cofactor evidence="7">
        <name>Zn(2+)</name>
        <dbReference type="ChEBI" id="CHEBI:29105"/>
    </cofactor>
    <text evidence="7">Binds 1 zinc ion.</text>
</comment>
<keyword evidence="5 7" id="KW-0862">Zinc</keyword>
<evidence type="ECO:0000259" key="8">
    <source>
        <dbReference type="Pfam" id="PF01432"/>
    </source>
</evidence>
<sequence>MPQTPWTRVLDYGYPDMTTVDDDAWAPALRAAAEQQREQVAHIAAETAPASVANVLHAFARSGQELDRLHRAFLIVTAAEGTEQRQRIRAELAPELTAHTDWLSLHPGLYARFRELQDRVDAGEETLTEEQRWFLAQQLLKARVAGAGLPEADQEQLRILNQQLAQEETAYSQLQVHEAARAAVLIETAAELAGLSAGQVSAARAAAQQAGHPLGYLLRLSMPVQQPALASLTRRETRRKVHRASVERGSLVGEDGRTTRQIGAQIAVLRARKARLLGFENFLESVLPLRTAASRTEVETMLRRIVEPAVQRVQQEAQQITSHLGYEPEPWDVSYGVEQIRRSHSPTPAPESGTGLDEALGQLFDAAHRAYGITVVERDDLPGYVPGARSFEVFDAHPGAPGTGLGLFLLDVYSRDTKSGGAWMNGFSVPSTLWGSYAVVTNNLNVAPPAAGEPTVLTRSEKRTLFHEFGHALHALLAEAEFAQLSGTAVPRDNVEFPSQVNEVFQELYGDPTPPGAVPTPQHLWGKGCSTAEHVAAVAIDLAWHTLSPETAAQAARDPEGFENRVLTEWGLNLSLVPPRYHGGCFKHIFASAGYAAGYYSYLWAEVLAADVSEWFREVLSDSAALAERGAQFRRELLSRGHTRDPSVSFRAVLGRDPSTEPLLRSLVPELPSAAG</sequence>
<comment type="caution">
    <text evidence="9">The sequence shown here is derived from an EMBL/GenBank/DDBJ whole genome shotgun (WGS) entry which is preliminary data.</text>
</comment>
<dbReference type="InterPro" id="IPR001567">
    <property type="entry name" value="Pept_M3A_M3B_dom"/>
</dbReference>
<dbReference type="InterPro" id="IPR045090">
    <property type="entry name" value="Pept_M3A_M3B"/>
</dbReference>
<protein>
    <submittedName>
        <fullName evidence="9">M3 family metallopeptidase</fullName>
    </submittedName>
</protein>
<dbReference type="RefSeq" id="WP_138169305.1">
    <property type="nucleotide sequence ID" value="NZ_VAWA01000002.1"/>
</dbReference>
<evidence type="ECO:0000256" key="2">
    <source>
        <dbReference type="ARBA" id="ARBA00022670"/>
    </source>
</evidence>
<organism evidence="9 10">
    <name type="scientific">Nesterenkonia sphaerica</name>
    <dbReference type="NCBI Taxonomy" id="1804988"/>
    <lineage>
        <taxon>Bacteria</taxon>
        <taxon>Bacillati</taxon>
        <taxon>Actinomycetota</taxon>
        <taxon>Actinomycetes</taxon>
        <taxon>Micrococcales</taxon>
        <taxon>Micrococcaceae</taxon>
        <taxon>Nesterenkonia</taxon>
    </lineage>
</organism>
<dbReference type="GO" id="GO:0006508">
    <property type="term" value="P:proteolysis"/>
    <property type="evidence" value="ECO:0007669"/>
    <property type="project" value="UniProtKB-KW"/>
</dbReference>
<dbReference type="AlphaFoldDB" id="A0A5R9AN34"/>
<dbReference type="GO" id="GO:0046872">
    <property type="term" value="F:metal ion binding"/>
    <property type="evidence" value="ECO:0007669"/>
    <property type="project" value="UniProtKB-UniRule"/>
</dbReference>
<evidence type="ECO:0000256" key="3">
    <source>
        <dbReference type="ARBA" id="ARBA00022723"/>
    </source>
</evidence>
<evidence type="ECO:0000256" key="5">
    <source>
        <dbReference type="ARBA" id="ARBA00022833"/>
    </source>
</evidence>
<evidence type="ECO:0000256" key="4">
    <source>
        <dbReference type="ARBA" id="ARBA00022801"/>
    </source>
</evidence>
<dbReference type="Gene3D" id="1.10.1370.40">
    <property type="match status" value="1"/>
</dbReference>
<evidence type="ECO:0000256" key="7">
    <source>
        <dbReference type="RuleBase" id="RU003435"/>
    </source>
</evidence>
<evidence type="ECO:0000256" key="6">
    <source>
        <dbReference type="ARBA" id="ARBA00023049"/>
    </source>
</evidence>
<keyword evidence="10" id="KW-1185">Reference proteome</keyword>
<dbReference type="Gene3D" id="1.10.1370.10">
    <property type="entry name" value="Neurolysin, domain 3"/>
    <property type="match status" value="2"/>
</dbReference>
<keyword evidence="2 7" id="KW-0645">Protease</keyword>
<evidence type="ECO:0000313" key="10">
    <source>
        <dbReference type="Proteomes" id="UP000306544"/>
    </source>
</evidence>
<gene>
    <name evidence="9" type="ORF">FEF27_02860</name>
</gene>
<dbReference type="GO" id="GO:0004222">
    <property type="term" value="F:metalloendopeptidase activity"/>
    <property type="evidence" value="ECO:0007669"/>
    <property type="project" value="InterPro"/>
</dbReference>
<dbReference type="Proteomes" id="UP000306544">
    <property type="component" value="Unassembled WGS sequence"/>
</dbReference>
<evidence type="ECO:0000256" key="1">
    <source>
        <dbReference type="ARBA" id="ARBA00006040"/>
    </source>
</evidence>
<proteinExistence type="inferred from homology"/>
<dbReference type="OrthoDB" id="9773538at2"/>
<keyword evidence="6 7" id="KW-0482">Metalloprotease</keyword>
<dbReference type="PANTHER" id="PTHR43660">
    <property type="entry name" value="DIPEPTIDYL CARBOXYPEPTIDASE"/>
    <property type="match status" value="1"/>
</dbReference>
<reference evidence="9 10" key="1">
    <citation type="submission" date="2019-05" db="EMBL/GenBank/DDBJ databases">
        <title>Nesterenkonia sp. GY239, isolated from the Southern Atlantic Ocean.</title>
        <authorList>
            <person name="Zhang G."/>
        </authorList>
    </citation>
    <scope>NUCLEOTIDE SEQUENCE [LARGE SCALE GENOMIC DNA]</scope>
    <source>
        <strain evidence="9 10">GY239</strain>
    </source>
</reference>
<evidence type="ECO:0000313" key="9">
    <source>
        <dbReference type="EMBL" id="TLP79544.1"/>
    </source>
</evidence>
<dbReference type="Pfam" id="PF01432">
    <property type="entry name" value="Peptidase_M3"/>
    <property type="match status" value="1"/>
</dbReference>
<dbReference type="Gene3D" id="3.40.390.10">
    <property type="entry name" value="Collagenase (Catalytic Domain)"/>
    <property type="match status" value="1"/>
</dbReference>
<dbReference type="EMBL" id="VAWA01000002">
    <property type="protein sequence ID" value="TLP79544.1"/>
    <property type="molecule type" value="Genomic_DNA"/>
</dbReference>
<comment type="similarity">
    <text evidence="1 7">Belongs to the peptidase M3 family.</text>
</comment>
<feature type="domain" description="Peptidase M3A/M3B catalytic" evidence="8">
    <location>
        <begin position="229"/>
        <end position="667"/>
    </location>
</feature>